<name>A0A0D6DWG6_9LACT</name>
<evidence type="ECO:0000313" key="3">
    <source>
        <dbReference type="Proteomes" id="UP000033166"/>
    </source>
</evidence>
<keyword evidence="1" id="KW-0175">Coiled coil</keyword>
<dbReference type="Proteomes" id="UP000033166">
    <property type="component" value="Chromosome I"/>
</dbReference>
<accession>A0A0D6DWG6</accession>
<protein>
    <submittedName>
        <fullName evidence="2">Uncharacterized protein</fullName>
    </submittedName>
</protein>
<gene>
    <name evidence="2" type="ORF">LACPI_1115</name>
</gene>
<dbReference type="HOGENOM" id="CLU_1233750_0_0_9"/>
<reference evidence="3" key="1">
    <citation type="submission" date="2015-01" db="EMBL/GenBank/DDBJ databases">
        <authorList>
            <person name="Andreevskaya M."/>
        </authorList>
    </citation>
    <scope>NUCLEOTIDE SEQUENCE [LARGE SCALE GENOMIC DNA]</scope>
    <source>
        <strain evidence="3">MKFS47</strain>
    </source>
</reference>
<sequence>MPKIVREDDDFSSFIWKDLSRDALAFVHAHYFSDEMTVDDYIKTYYSNKIRYFKEEADRLFEEAKETCLVAGTFPEALNDVWTRQVIKKSDSPSENKVKSLFSQTNSIDKNAVERSNLTQKMKQIENELDDLAGLSRNFEENNLEFIRSTQSLLHVSDELTNRTAHHDKKEAYQEQATFYELQQTLAYYVNRQNDTLNEKARIAKINKEDCLEKLYQERNKLAW</sequence>
<evidence type="ECO:0000256" key="1">
    <source>
        <dbReference type="SAM" id="Coils"/>
    </source>
</evidence>
<proteinExistence type="predicted"/>
<dbReference type="RefSeq" id="WP_047915470.1">
    <property type="nucleotide sequence ID" value="NZ_LN774769.1"/>
</dbReference>
<dbReference type="AlphaFoldDB" id="A0A0D6DWG6"/>
<evidence type="ECO:0000313" key="2">
    <source>
        <dbReference type="EMBL" id="CEN28315.1"/>
    </source>
</evidence>
<feature type="coiled-coil region" evidence="1">
    <location>
        <begin position="108"/>
        <end position="142"/>
    </location>
</feature>
<dbReference type="EMBL" id="LN774769">
    <property type="protein sequence ID" value="CEN28315.1"/>
    <property type="molecule type" value="Genomic_DNA"/>
</dbReference>
<dbReference type="KEGG" id="lpk:LACPI_1115"/>
<organism evidence="2 3">
    <name type="scientific">Pseudolactococcus piscium MKFS47</name>
    <dbReference type="NCBI Taxonomy" id="297352"/>
    <lineage>
        <taxon>Bacteria</taxon>
        <taxon>Bacillati</taxon>
        <taxon>Bacillota</taxon>
        <taxon>Bacilli</taxon>
        <taxon>Lactobacillales</taxon>
        <taxon>Streptococcaceae</taxon>
        <taxon>Pseudolactococcus</taxon>
    </lineage>
</organism>